<dbReference type="InterPro" id="IPR003142">
    <property type="entry name" value="BPL_C"/>
</dbReference>
<reference evidence="6 7" key="1">
    <citation type="submission" date="2013-12" db="EMBL/GenBank/DDBJ databases">
        <authorList>
            <consortium name="DOE Joint Genome Institute"/>
            <person name="Muyzer G."/>
            <person name="Huntemann M."/>
            <person name="Han J."/>
            <person name="Chen A."/>
            <person name="Kyrpides N."/>
            <person name="Mavromatis K."/>
            <person name="Markowitz V."/>
            <person name="Palaniappan K."/>
            <person name="Ivanova N."/>
            <person name="Schaumberg A."/>
            <person name="Pati A."/>
            <person name="Liolios K."/>
            <person name="Nordberg H.P."/>
            <person name="Cantor M.N."/>
            <person name="Hua S.X."/>
            <person name="Woyke T."/>
        </authorList>
    </citation>
    <scope>NUCLEOTIDE SEQUENCE [LARGE SCALE GENOMIC DNA]</scope>
    <source>
        <strain evidence="6 7">ARh 1</strain>
    </source>
</reference>
<dbReference type="CDD" id="cd16442">
    <property type="entry name" value="BPL"/>
    <property type="match status" value="1"/>
</dbReference>
<evidence type="ECO:0000256" key="1">
    <source>
        <dbReference type="ARBA" id="ARBA00022598"/>
    </source>
</evidence>
<keyword evidence="7" id="KW-1185">Reference proteome</keyword>
<keyword evidence="2" id="KW-0092">Biotin</keyword>
<dbReference type="Proteomes" id="UP000005289">
    <property type="component" value="Chromosome"/>
</dbReference>
<sequence length="265" mass="27679">MPALADLAIRLEEACPRRWGGVELLPSVDSTNRWLLDSPVLVPDRFQVCVAQHQTAGRGRRGRAWVSAGRASLTFSVARALRPRERPNPALALAAGVGLARGLAACGVSGFELKWPNDLVTPAGAKLGGILVEARNPSAERAAAIVVGVGLNLADAAALGVDRPVANLSQFSGAPGVPVSGLLASILCALADAWDGFAQSGLAPFVQEYARMDHLAGRRVRVADSGEEGRVVGIEVRDGALLLERAGRRSRLYSGDVSVRVVADG</sequence>
<evidence type="ECO:0000256" key="2">
    <source>
        <dbReference type="ARBA" id="ARBA00023267"/>
    </source>
</evidence>
<dbReference type="InterPro" id="IPR004408">
    <property type="entry name" value="Biotin_CoA_COase_ligase"/>
</dbReference>
<dbReference type="GO" id="GO:0004077">
    <property type="term" value="F:biotin--[biotin carboxyl-carrier protein] ligase activity"/>
    <property type="evidence" value="ECO:0007669"/>
    <property type="project" value="UniProtKB-EC"/>
</dbReference>
<dbReference type="EC" id="6.3.4.15" evidence="3"/>
<dbReference type="KEGG" id="tti:THITH_06705"/>
<proteinExistence type="predicted"/>
<evidence type="ECO:0000259" key="5">
    <source>
        <dbReference type="PROSITE" id="PS51733"/>
    </source>
</evidence>
<comment type="catalytic activity">
    <reaction evidence="4">
        <text>biotin + L-lysyl-[protein] + ATP = N(6)-biotinyl-L-lysyl-[protein] + AMP + diphosphate + H(+)</text>
        <dbReference type="Rhea" id="RHEA:11756"/>
        <dbReference type="Rhea" id="RHEA-COMP:9752"/>
        <dbReference type="Rhea" id="RHEA-COMP:10505"/>
        <dbReference type="ChEBI" id="CHEBI:15378"/>
        <dbReference type="ChEBI" id="CHEBI:29969"/>
        <dbReference type="ChEBI" id="CHEBI:30616"/>
        <dbReference type="ChEBI" id="CHEBI:33019"/>
        <dbReference type="ChEBI" id="CHEBI:57586"/>
        <dbReference type="ChEBI" id="CHEBI:83144"/>
        <dbReference type="ChEBI" id="CHEBI:456215"/>
        <dbReference type="EC" id="6.3.4.15"/>
    </reaction>
</comment>
<protein>
    <recommendedName>
        <fullName evidence="3">biotin--[biotin carboxyl-carrier protein] ligase</fullName>
        <ecNumber evidence="3">6.3.4.15</ecNumber>
    </recommendedName>
</protein>
<evidence type="ECO:0000256" key="3">
    <source>
        <dbReference type="ARBA" id="ARBA00024227"/>
    </source>
</evidence>
<dbReference type="GO" id="GO:0005737">
    <property type="term" value="C:cytoplasm"/>
    <property type="evidence" value="ECO:0007669"/>
    <property type="project" value="TreeGrafter"/>
</dbReference>
<gene>
    <name evidence="6" type="ORF">THITH_06705</name>
</gene>
<dbReference type="PANTHER" id="PTHR12835:SF5">
    <property type="entry name" value="BIOTIN--PROTEIN LIGASE"/>
    <property type="match status" value="1"/>
</dbReference>
<organism evidence="6 7">
    <name type="scientific">Thioalkalivibrio paradoxus ARh 1</name>
    <dbReference type="NCBI Taxonomy" id="713585"/>
    <lineage>
        <taxon>Bacteria</taxon>
        <taxon>Pseudomonadati</taxon>
        <taxon>Pseudomonadota</taxon>
        <taxon>Gammaproteobacteria</taxon>
        <taxon>Chromatiales</taxon>
        <taxon>Ectothiorhodospiraceae</taxon>
        <taxon>Thioalkalivibrio</taxon>
    </lineage>
</organism>
<dbReference type="STRING" id="713585.THITH_06705"/>
<dbReference type="Gene3D" id="3.30.930.10">
    <property type="entry name" value="Bira Bifunctional Protein, Domain 2"/>
    <property type="match status" value="1"/>
</dbReference>
<dbReference type="Pfam" id="PF03099">
    <property type="entry name" value="BPL_LplA_LipB"/>
    <property type="match status" value="1"/>
</dbReference>
<evidence type="ECO:0000256" key="4">
    <source>
        <dbReference type="ARBA" id="ARBA00047846"/>
    </source>
</evidence>
<evidence type="ECO:0000313" key="7">
    <source>
        <dbReference type="Proteomes" id="UP000005289"/>
    </source>
</evidence>
<dbReference type="PROSITE" id="PS51733">
    <property type="entry name" value="BPL_LPL_CATALYTIC"/>
    <property type="match status" value="1"/>
</dbReference>
<evidence type="ECO:0000313" key="6">
    <source>
        <dbReference type="EMBL" id="AHE97994.1"/>
    </source>
</evidence>
<keyword evidence="1 6" id="KW-0436">Ligase</keyword>
<accession>W0DH85</accession>
<dbReference type="PANTHER" id="PTHR12835">
    <property type="entry name" value="BIOTIN PROTEIN LIGASE"/>
    <property type="match status" value="1"/>
</dbReference>
<dbReference type="EMBL" id="CP007029">
    <property type="protein sequence ID" value="AHE97994.1"/>
    <property type="molecule type" value="Genomic_DNA"/>
</dbReference>
<feature type="domain" description="BPL/LPL catalytic" evidence="5">
    <location>
        <begin position="3"/>
        <end position="198"/>
    </location>
</feature>
<name>W0DH85_9GAMM</name>
<dbReference type="InterPro" id="IPR045864">
    <property type="entry name" value="aa-tRNA-synth_II/BPL/LPL"/>
</dbReference>
<dbReference type="HOGENOM" id="CLU_051096_4_0_6"/>
<dbReference type="Pfam" id="PF02237">
    <property type="entry name" value="BPL_C"/>
    <property type="match status" value="1"/>
</dbReference>
<dbReference type="SUPFAM" id="SSF55681">
    <property type="entry name" value="Class II aaRS and biotin synthetases"/>
    <property type="match status" value="1"/>
</dbReference>
<dbReference type="NCBIfam" id="TIGR00121">
    <property type="entry name" value="birA_ligase"/>
    <property type="match status" value="1"/>
</dbReference>
<dbReference type="AlphaFoldDB" id="W0DH85"/>
<dbReference type="InterPro" id="IPR004143">
    <property type="entry name" value="BPL_LPL_catalytic"/>
</dbReference>
<dbReference type="Gene3D" id="2.30.30.100">
    <property type="match status" value="1"/>
</dbReference>